<sequence>MLKPSATVTRNHLVRVERRLTAFARVRVGLRFIGRFDLDKQIDARILSSSTPFRYEANRVPHPGRQSLEEHFPTAGISLQCPFVILIIGVTVEVVLGELVVVSIAEETTLSYDAPVTSAVARALGAIRPPSGGDGRERQRERQKRERGREAGVAGPGLPLALRRSLERVEWMSWSSCSSFDLMSSYFCIRQASFT</sequence>
<accession>A0A4Z2I0Q5</accession>
<evidence type="ECO:0000256" key="1">
    <source>
        <dbReference type="SAM" id="MobiDB-lite"/>
    </source>
</evidence>
<gene>
    <name evidence="2" type="ORF">EYF80_018947</name>
</gene>
<feature type="compositionally biased region" description="Basic and acidic residues" evidence="1">
    <location>
        <begin position="134"/>
        <end position="150"/>
    </location>
</feature>
<keyword evidence="3" id="KW-1185">Reference proteome</keyword>
<comment type="caution">
    <text evidence="2">The sequence shown here is derived from an EMBL/GenBank/DDBJ whole genome shotgun (WGS) entry which is preliminary data.</text>
</comment>
<name>A0A4Z2I0Q5_9TELE</name>
<feature type="region of interest" description="Disordered" evidence="1">
    <location>
        <begin position="127"/>
        <end position="156"/>
    </location>
</feature>
<proteinExistence type="predicted"/>
<dbReference type="AlphaFoldDB" id="A0A4Z2I0Q5"/>
<protein>
    <submittedName>
        <fullName evidence="2">Uncharacterized protein</fullName>
    </submittedName>
</protein>
<evidence type="ECO:0000313" key="3">
    <source>
        <dbReference type="Proteomes" id="UP000314294"/>
    </source>
</evidence>
<dbReference type="Proteomes" id="UP000314294">
    <property type="component" value="Unassembled WGS sequence"/>
</dbReference>
<organism evidence="2 3">
    <name type="scientific">Liparis tanakae</name>
    <name type="common">Tanaka's snailfish</name>
    <dbReference type="NCBI Taxonomy" id="230148"/>
    <lineage>
        <taxon>Eukaryota</taxon>
        <taxon>Metazoa</taxon>
        <taxon>Chordata</taxon>
        <taxon>Craniata</taxon>
        <taxon>Vertebrata</taxon>
        <taxon>Euteleostomi</taxon>
        <taxon>Actinopterygii</taxon>
        <taxon>Neopterygii</taxon>
        <taxon>Teleostei</taxon>
        <taxon>Neoteleostei</taxon>
        <taxon>Acanthomorphata</taxon>
        <taxon>Eupercaria</taxon>
        <taxon>Perciformes</taxon>
        <taxon>Cottioidei</taxon>
        <taxon>Cottales</taxon>
        <taxon>Liparidae</taxon>
        <taxon>Liparis</taxon>
    </lineage>
</organism>
<evidence type="ECO:0000313" key="2">
    <source>
        <dbReference type="EMBL" id="TNN70813.1"/>
    </source>
</evidence>
<reference evidence="2 3" key="1">
    <citation type="submission" date="2019-03" db="EMBL/GenBank/DDBJ databases">
        <title>First draft genome of Liparis tanakae, snailfish: a comprehensive survey of snailfish specific genes.</title>
        <authorList>
            <person name="Kim W."/>
            <person name="Song I."/>
            <person name="Jeong J.-H."/>
            <person name="Kim D."/>
            <person name="Kim S."/>
            <person name="Ryu S."/>
            <person name="Song J.Y."/>
            <person name="Lee S.K."/>
        </authorList>
    </citation>
    <scope>NUCLEOTIDE SEQUENCE [LARGE SCALE GENOMIC DNA]</scope>
    <source>
        <tissue evidence="2">Muscle</tissue>
    </source>
</reference>
<dbReference type="EMBL" id="SRLO01000158">
    <property type="protein sequence ID" value="TNN70813.1"/>
    <property type="molecule type" value="Genomic_DNA"/>
</dbReference>